<feature type="domain" description="Beta-Casp" evidence="2">
    <location>
        <begin position="65"/>
        <end position="189"/>
    </location>
</feature>
<comment type="caution">
    <text evidence="3">The sequence shown here is derived from an EMBL/GenBank/DDBJ whole genome shotgun (WGS) entry which is preliminary data.</text>
</comment>
<dbReference type="GO" id="GO:0004521">
    <property type="term" value="F:RNA endonuclease activity"/>
    <property type="evidence" value="ECO:0007669"/>
    <property type="project" value="TreeGrafter"/>
</dbReference>
<keyword evidence="1" id="KW-0378">Hydrolase</keyword>
<evidence type="ECO:0000259" key="2">
    <source>
        <dbReference type="SMART" id="SM01027"/>
    </source>
</evidence>
<sequence>MPPGARIVRDPDMVREADYVICESTYGNRIHKDRNETVLELLSALQTAQKEGGNVLIPSFALERTQEILYEINLFVENRLLSDLPIYIDSPMASKATQVFRQYPDFYDEDAKRLMEKGDDPFNFPGLHTVDSTDESKRLISKRGIVIIAGSGMCTGGRIVHHLKNNIENSKTHIVIVGYQVQGTLGRRIVDGEKRISIMGQEYENNAKLHTLGGFSAHADERDLRYWLRSFGHTPKTIFLTHGDEDIALEFAKNVNEELQIDAHVPNMNEIFELK</sequence>
<dbReference type="InterPro" id="IPR022712">
    <property type="entry name" value="Beta_Casp"/>
</dbReference>
<dbReference type="PANTHER" id="PTHR11203:SF37">
    <property type="entry name" value="INTEGRATOR COMPLEX SUBUNIT 11"/>
    <property type="match status" value="1"/>
</dbReference>
<dbReference type="Gene3D" id="3.60.15.10">
    <property type="entry name" value="Ribonuclease Z/Hydroxyacylglutathione hydrolase-like"/>
    <property type="match status" value="1"/>
</dbReference>
<evidence type="ECO:0000313" key="4">
    <source>
        <dbReference type="Proteomes" id="UP000034816"/>
    </source>
</evidence>
<proteinExistence type="predicted"/>
<gene>
    <name evidence="3" type="ORF">UR73_C0032G0002</name>
</gene>
<dbReference type="PANTHER" id="PTHR11203">
    <property type="entry name" value="CLEAVAGE AND POLYADENYLATION SPECIFICITY FACTOR FAMILY MEMBER"/>
    <property type="match status" value="1"/>
</dbReference>
<dbReference type="SMART" id="SM01027">
    <property type="entry name" value="Beta-Casp"/>
    <property type="match status" value="1"/>
</dbReference>
<organism evidence="3 4">
    <name type="scientific">candidate division WS6 bacterium GW2011_GWF1_35_23</name>
    <dbReference type="NCBI Taxonomy" id="1619097"/>
    <lineage>
        <taxon>Bacteria</taxon>
        <taxon>Candidatus Dojkabacteria</taxon>
    </lineage>
</organism>
<dbReference type="AlphaFoldDB" id="A0A0G0C1G6"/>
<dbReference type="Gene3D" id="3.40.50.10890">
    <property type="match status" value="1"/>
</dbReference>
<evidence type="ECO:0000313" key="3">
    <source>
        <dbReference type="EMBL" id="KKP75534.1"/>
    </source>
</evidence>
<evidence type="ECO:0000256" key="1">
    <source>
        <dbReference type="ARBA" id="ARBA00022801"/>
    </source>
</evidence>
<dbReference type="SUPFAM" id="SSF56281">
    <property type="entry name" value="Metallo-hydrolase/oxidoreductase"/>
    <property type="match status" value="1"/>
</dbReference>
<protein>
    <submittedName>
        <fullName evidence="3">RNA-metabolising metallo-beta-lactamase</fullName>
    </submittedName>
</protein>
<dbReference type="InterPro" id="IPR036866">
    <property type="entry name" value="RibonucZ/Hydroxyglut_hydro"/>
</dbReference>
<reference evidence="3 4" key="1">
    <citation type="journal article" date="2015" name="Nature">
        <title>rRNA introns, odd ribosomes, and small enigmatic genomes across a large radiation of phyla.</title>
        <authorList>
            <person name="Brown C.T."/>
            <person name="Hug L.A."/>
            <person name="Thomas B.C."/>
            <person name="Sharon I."/>
            <person name="Castelle C.J."/>
            <person name="Singh A."/>
            <person name="Wilkins M.J."/>
            <person name="Williams K.H."/>
            <person name="Banfield J.F."/>
        </authorList>
    </citation>
    <scope>NUCLEOTIDE SEQUENCE [LARGE SCALE GENOMIC DNA]</scope>
</reference>
<dbReference type="Proteomes" id="UP000034816">
    <property type="component" value="Unassembled WGS sequence"/>
</dbReference>
<accession>A0A0G0C1G6</accession>
<dbReference type="EMBL" id="LBQH01000032">
    <property type="protein sequence ID" value="KKP75534.1"/>
    <property type="molecule type" value="Genomic_DNA"/>
</dbReference>
<dbReference type="PATRIC" id="fig|1619097.3.peg.299"/>
<dbReference type="InterPro" id="IPR011108">
    <property type="entry name" value="RMMBL"/>
</dbReference>
<dbReference type="Pfam" id="PF10996">
    <property type="entry name" value="Beta-Casp"/>
    <property type="match status" value="1"/>
</dbReference>
<name>A0A0G0C1G6_9BACT</name>
<dbReference type="InterPro" id="IPR050698">
    <property type="entry name" value="MBL"/>
</dbReference>
<dbReference type="Pfam" id="PF07521">
    <property type="entry name" value="RMMBL"/>
    <property type="match status" value="1"/>
</dbReference>
<dbReference type="GO" id="GO:0016787">
    <property type="term" value="F:hydrolase activity"/>
    <property type="evidence" value="ECO:0007669"/>
    <property type="project" value="UniProtKB-KW"/>
</dbReference>